<evidence type="ECO:0000259" key="12">
    <source>
        <dbReference type="Pfam" id="PF08546"/>
    </source>
</evidence>
<dbReference type="OrthoDB" id="9793586at2"/>
<comment type="catalytic activity">
    <reaction evidence="9 10">
        <text>(R)-pantoate + NADP(+) = 2-dehydropantoate + NADPH + H(+)</text>
        <dbReference type="Rhea" id="RHEA:16233"/>
        <dbReference type="ChEBI" id="CHEBI:11561"/>
        <dbReference type="ChEBI" id="CHEBI:15378"/>
        <dbReference type="ChEBI" id="CHEBI:15980"/>
        <dbReference type="ChEBI" id="CHEBI:57783"/>
        <dbReference type="ChEBI" id="CHEBI:58349"/>
        <dbReference type="EC" id="1.1.1.169"/>
    </reaction>
</comment>
<dbReference type="SUPFAM" id="SSF48179">
    <property type="entry name" value="6-phosphogluconate dehydrogenase C-terminal domain-like"/>
    <property type="match status" value="1"/>
</dbReference>
<dbReference type="InterPro" id="IPR003710">
    <property type="entry name" value="ApbA"/>
</dbReference>
<evidence type="ECO:0000313" key="13">
    <source>
        <dbReference type="EMBL" id="TDQ40058.1"/>
    </source>
</evidence>
<evidence type="ECO:0000256" key="9">
    <source>
        <dbReference type="ARBA" id="ARBA00048793"/>
    </source>
</evidence>
<dbReference type="InterPro" id="IPR013752">
    <property type="entry name" value="KPA_reductase"/>
</dbReference>
<keyword evidence="6 10" id="KW-0521">NADP</keyword>
<comment type="caution">
    <text evidence="13">The sequence shown here is derived from an EMBL/GenBank/DDBJ whole genome shotgun (WGS) entry which is preliminary data.</text>
</comment>
<dbReference type="SUPFAM" id="SSF51735">
    <property type="entry name" value="NAD(P)-binding Rossmann-fold domains"/>
    <property type="match status" value="1"/>
</dbReference>
<dbReference type="InterPro" id="IPR008927">
    <property type="entry name" value="6-PGluconate_DH-like_C_sf"/>
</dbReference>
<dbReference type="FunFam" id="1.10.1040.10:FF:000017">
    <property type="entry name" value="2-dehydropantoate 2-reductase"/>
    <property type="match status" value="1"/>
</dbReference>
<dbReference type="GO" id="GO:0008677">
    <property type="term" value="F:2-dehydropantoate 2-reductase activity"/>
    <property type="evidence" value="ECO:0007669"/>
    <property type="project" value="UniProtKB-EC"/>
</dbReference>
<dbReference type="NCBIfam" id="TIGR00745">
    <property type="entry name" value="apbA_panE"/>
    <property type="match status" value="1"/>
</dbReference>
<reference evidence="13 14" key="1">
    <citation type="submission" date="2019-03" db="EMBL/GenBank/DDBJ databases">
        <title>Genomic Encyclopedia of Type Strains, Phase IV (KMG-IV): sequencing the most valuable type-strain genomes for metagenomic binning, comparative biology and taxonomic classification.</title>
        <authorList>
            <person name="Goeker M."/>
        </authorList>
    </citation>
    <scope>NUCLEOTIDE SEQUENCE [LARGE SCALE GENOMIC DNA]</scope>
    <source>
        <strain evidence="13 14">DSM 28679</strain>
    </source>
</reference>
<evidence type="ECO:0000256" key="5">
    <source>
        <dbReference type="ARBA" id="ARBA00022655"/>
    </source>
</evidence>
<dbReference type="GO" id="GO:0015940">
    <property type="term" value="P:pantothenate biosynthetic process"/>
    <property type="evidence" value="ECO:0007669"/>
    <property type="project" value="UniProtKB-UniPathway"/>
</dbReference>
<keyword evidence="5 10" id="KW-0566">Pantothenate biosynthesis</keyword>
<gene>
    <name evidence="13" type="ORF">DFQ45_101191</name>
</gene>
<comment type="function">
    <text evidence="10">Catalyzes the NADPH-dependent reduction of ketopantoate into pantoic acid.</text>
</comment>
<dbReference type="InterPro" id="IPR051402">
    <property type="entry name" value="KPR-Related"/>
</dbReference>
<dbReference type="Pfam" id="PF08546">
    <property type="entry name" value="ApbA_C"/>
    <property type="match status" value="1"/>
</dbReference>
<evidence type="ECO:0000256" key="1">
    <source>
        <dbReference type="ARBA" id="ARBA00004994"/>
    </source>
</evidence>
<proteinExistence type="inferred from homology"/>
<evidence type="ECO:0000256" key="7">
    <source>
        <dbReference type="ARBA" id="ARBA00023002"/>
    </source>
</evidence>
<comment type="similarity">
    <text evidence="2 10">Belongs to the ketopantoate reductase family.</text>
</comment>
<dbReference type="InterPro" id="IPR013328">
    <property type="entry name" value="6PGD_dom2"/>
</dbReference>
<evidence type="ECO:0000256" key="4">
    <source>
        <dbReference type="ARBA" id="ARBA00019465"/>
    </source>
</evidence>
<keyword evidence="7 10" id="KW-0560">Oxidoreductase</keyword>
<dbReference type="Proteomes" id="UP000294575">
    <property type="component" value="Unassembled WGS sequence"/>
</dbReference>
<evidence type="ECO:0000313" key="14">
    <source>
        <dbReference type="Proteomes" id="UP000294575"/>
    </source>
</evidence>
<name>A0A4R6U122_9GAMM</name>
<evidence type="ECO:0000256" key="6">
    <source>
        <dbReference type="ARBA" id="ARBA00022857"/>
    </source>
</evidence>
<dbReference type="InterPro" id="IPR013332">
    <property type="entry name" value="KPR_N"/>
</dbReference>
<dbReference type="PANTHER" id="PTHR21708">
    <property type="entry name" value="PROBABLE 2-DEHYDROPANTOATE 2-REDUCTASE"/>
    <property type="match status" value="1"/>
</dbReference>
<evidence type="ECO:0000256" key="2">
    <source>
        <dbReference type="ARBA" id="ARBA00007870"/>
    </source>
</evidence>
<dbReference type="Pfam" id="PF02558">
    <property type="entry name" value="ApbA"/>
    <property type="match status" value="1"/>
</dbReference>
<sequence>MTNTSKPRIGVIGTGGIGGFYGLMLQNSGLDVRFLVRSGQEELRRDGMSLRSESLGDIQHQVQVCSQVEELDGCDWILVSTKTTGNAEVARLLNRLPNPAVKVVLLQNGYGNEEQMRALVPAQMSLFAGLCFIQVRRTAPGQIWHQGGGAINIGYHSGAASAEQGAALAAELAELFAAAKVPSEVTDAELARWQKLVWNVPYNGLSVVLDANTSSMMDNPSCLALITDLMQEVVDAAATCGYVLPEKLMPAMLKSTRQMDNYYPSMHGDYTGGKTLELQAIYRAPLQAARTAGGDMPKVAMLLQQLEFIQARSELAISHEKPC</sequence>
<evidence type="ECO:0000256" key="3">
    <source>
        <dbReference type="ARBA" id="ARBA00013014"/>
    </source>
</evidence>
<dbReference type="EC" id="1.1.1.169" evidence="3 10"/>
<dbReference type="Gene3D" id="3.40.50.720">
    <property type="entry name" value="NAD(P)-binding Rossmann-like Domain"/>
    <property type="match status" value="1"/>
</dbReference>
<dbReference type="PANTHER" id="PTHR21708:SF26">
    <property type="entry name" value="2-DEHYDROPANTOATE 2-REDUCTASE"/>
    <property type="match status" value="1"/>
</dbReference>
<evidence type="ECO:0000256" key="10">
    <source>
        <dbReference type="RuleBase" id="RU362068"/>
    </source>
</evidence>
<accession>A0A4R6U122</accession>
<dbReference type="InterPro" id="IPR036291">
    <property type="entry name" value="NAD(P)-bd_dom_sf"/>
</dbReference>
<dbReference type="RefSeq" id="WP_101496765.1">
    <property type="nucleotide sequence ID" value="NZ_LNJZ01000007.1"/>
</dbReference>
<protein>
    <recommendedName>
        <fullName evidence="4 10">2-dehydropantoate 2-reductase</fullName>
        <ecNumber evidence="3 10">1.1.1.169</ecNumber>
    </recommendedName>
    <alternativeName>
        <fullName evidence="8 10">Ketopantoate reductase</fullName>
    </alternativeName>
</protein>
<dbReference type="NCBIfam" id="NF004887">
    <property type="entry name" value="PRK06249.1"/>
    <property type="match status" value="1"/>
</dbReference>
<dbReference type="GO" id="GO:0005737">
    <property type="term" value="C:cytoplasm"/>
    <property type="evidence" value="ECO:0007669"/>
    <property type="project" value="TreeGrafter"/>
</dbReference>
<feature type="domain" description="Ketopantoate reductase C-terminal" evidence="12">
    <location>
        <begin position="188"/>
        <end position="309"/>
    </location>
</feature>
<dbReference type="Gene3D" id="1.10.1040.10">
    <property type="entry name" value="N-(1-d-carboxylethyl)-l-norvaline Dehydrogenase, domain 2"/>
    <property type="match status" value="1"/>
</dbReference>
<dbReference type="EMBL" id="SNYK01000001">
    <property type="protein sequence ID" value="TDQ40058.1"/>
    <property type="molecule type" value="Genomic_DNA"/>
</dbReference>
<dbReference type="UniPathway" id="UPA00028">
    <property type="reaction ID" value="UER00004"/>
</dbReference>
<evidence type="ECO:0000259" key="11">
    <source>
        <dbReference type="Pfam" id="PF02558"/>
    </source>
</evidence>
<keyword evidence="14" id="KW-1185">Reference proteome</keyword>
<comment type="pathway">
    <text evidence="1 10">Cofactor biosynthesis; (R)-pantothenate biosynthesis; (R)-pantoate from 3-methyl-2-oxobutanoate: step 2/2.</text>
</comment>
<dbReference type="AlphaFoldDB" id="A0A4R6U122"/>
<feature type="domain" description="Ketopantoate reductase N-terminal" evidence="11">
    <location>
        <begin position="9"/>
        <end position="157"/>
    </location>
</feature>
<evidence type="ECO:0000256" key="8">
    <source>
        <dbReference type="ARBA" id="ARBA00032024"/>
    </source>
</evidence>
<organism evidence="13 14">
    <name type="scientific">Thiopseudomonas denitrificans</name>
    <dbReference type="NCBI Taxonomy" id="1501432"/>
    <lineage>
        <taxon>Bacteria</taxon>
        <taxon>Pseudomonadati</taxon>
        <taxon>Pseudomonadota</taxon>
        <taxon>Gammaproteobacteria</taxon>
        <taxon>Pseudomonadales</taxon>
        <taxon>Pseudomonadaceae</taxon>
        <taxon>Thiopseudomonas</taxon>
    </lineage>
</organism>